<feature type="compositionally biased region" description="Low complexity" evidence="1">
    <location>
        <begin position="208"/>
        <end position="218"/>
    </location>
</feature>
<feature type="non-terminal residue" evidence="2">
    <location>
        <position position="269"/>
    </location>
</feature>
<feature type="compositionally biased region" description="Basic and acidic residues" evidence="1">
    <location>
        <begin position="219"/>
        <end position="269"/>
    </location>
</feature>
<reference evidence="2" key="1">
    <citation type="submission" date="2018-05" db="EMBL/GenBank/DDBJ databases">
        <authorList>
            <person name="Lanie J.A."/>
            <person name="Ng W.-L."/>
            <person name="Kazmierczak K.M."/>
            <person name="Andrzejewski T.M."/>
            <person name="Davidsen T.M."/>
            <person name="Wayne K.J."/>
            <person name="Tettelin H."/>
            <person name="Glass J.I."/>
            <person name="Rusch D."/>
            <person name="Podicherti R."/>
            <person name="Tsui H.-C.T."/>
            <person name="Winkler M.E."/>
        </authorList>
    </citation>
    <scope>NUCLEOTIDE SEQUENCE</scope>
</reference>
<dbReference type="InterPro" id="IPR035235">
    <property type="entry name" value="DUF5343"/>
</dbReference>
<accession>A0A382F4Z2</accession>
<dbReference type="EMBL" id="UINC01047904">
    <property type="protein sequence ID" value="SVB57769.1"/>
    <property type="molecule type" value="Genomic_DNA"/>
</dbReference>
<feature type="region of interest" description="Disordered" evidence="1">
    <location>
        <begin position="160"/>
        <end position="269"/>
    </location>
</feature>
<evidence type="ECO:0000256" key="1">
    <source>
        <dbReference type="SAM" id="MobiDB-lite"/>
    </source>
</evidence>
<proteinExistence type="predicted"/>
<organism evidence="2">
    <name type="scientific">marine metagenome</name>
    <dbReference type="NCBI Taxonomy" id="408172"/>
    <lineage>
        <taxon>unclassified sequences</taxon>
        <taxon>metagenomes</taxon>
        <taxon>ecological metagenomes</taxon>
    </lineage>
</organism>
<protein>
    <submittedName>
        <fullName evidence="2">Uncharacterized protein</fullName>
    </submittedName>
</protein>
<dbReference type="AlphaFoldDB" id="A0A382F4Z2"/>
<gene>
    <name evidence="2" type="ORF">METZ01_LOCUS210623</name>
</gene>
<sequence length="269" mass="30161">MEDESRDEEAAADGGDDQDKEKPWYPYITKTQFEKFLSRLQSKIPDEIDRDYVRTIIRTPSMIYRFLRGVEAMGLIDDEQRPTDRLRSLVDKETRKHALGEVVRDLYPALTEKMQEVEGEMPDRDIVAFFRKETGMGNDSANKMKMFYKYLLTEADGSVAEPAEAEATEDAGNGAEATDTGAGNGDDKEEEQAEAPQPQAEGRGRGGSASRRSQSNRGGNDRGGRGDREEPAERGGRGRGEREDRGGRGEREERPERGGRGGHEERPER</sequence>
<evidence type="ECO:0000313" key="2">
    <source>
        <dbReference type="EMBL" id="SVB57769.1"/>
    </source>
</evidence>
<feature type="region of interest" description="Disordered" evidence="1">
    <location>
        <begin position="1"/>
        <end position="24"/>
    </location>
</feature>
<name>A0A382F4Z2_9ZZZZ</name>
<feature type="compositionally biased region" description="Acidic residues" evidence="1">
    <location>
        <begin position="1"/>
        <end position="16"/>
    </location>
</feature>
<dbReference type="Pfam" id="PF17278">
    <property type="entry name" value="DUF5343"/>
    <property type="match status" value="1"/>
</dbReference>